<dbReference type="CDD" id="cd14287">
    <property type="entry name" value="UBA_At3g58460_like"/>
    <property type="match status" value="1"/>
</dbReference>
<dbReference type="GO" id="GO:0016020">
    <property type="term" value="C:membrane"/>
    <property type="evidence" value="ECO:0007669"/>
    <property type="project" value="UniProtKB-SubCell"/>
</dbReference>
<feature type="transmembrane region" description="Helical" evidence="6">
    <location>
        <begin position="233"/>
        <end position="255"/>
    </location>
</feature>
<name>A0A922J466_CARIL</name>
<feature type="transmembrane region" description="Helical" evidence="6">
    <location>
        <begin position="132"/>
        <end position="158"/>
    </location>
</feature>
<feature type="domain" description="UBA" evidence="7">
    <location>
        <begin position="434"/>
        <end position="473"/>
    </location>
</feature>
<evidence type="ECO:0000259" key="7">
    <source>
        <dbReference type="PROSITE" id="PS50030"/>
    </source>
</evidence>
<evidence type="ECO:0000256" key="2">
    <source>
        <dbReference type="ARBA" id="ARBA00022692"/>
    </source>
</evidence>
<comment type="caution">
    <text evidence="8">The sequence shown here is derived from an EMBL/GenBank/DDBJ whole genome shotgun (WGS) entry which is preliminary data.</text>
</comment>
<evidence type="ECO:0000256" key="3">
    <source>
        <dbReference type="ARBA" id="ARBA00022989"/>
    </source>
</evidence>
<dbReference type="AlphaFoldDB" id="A0A922J466"/>
<dbReference type="Pfam" id="PF01694">
    <property type="entry name" value="Rhomboid"/>
    <property type="match status" value="1"/>
</dbReference>
<feature type="transmembrane region" description="Helical" evidence="6">
    <location>
        <begin position="201"/>
        <end position="221"/>
    </location>
</feature>
<dbReference type="GO" id="GO:0004252">
    <property type="term" value="F:serine-type endopeptidase activity"/>
    <property type="evidence" value="ECO:0007669"/>
    <property type="project" value="InterPro"/>
</dbReference>
<dbReference type="Pfam" id="PF00627">
    <property type="entry name" value="UBA"/>
    <property type="match status" value="1"/>
</dbReference>
<feature type="transmembrane region" description="Helical" evidence="6">
    <location>
        <begin position="91"/>
        <end position="112"/>
    </location>
</feature>
<gene>
    <name evidence="8" type="ORF">I3842_09G025500</name>
</gene>
<comment type="subcellular location">
    <subcellularLocation>
        <location evidence="1">Membrane</location>
        <topology evidence="1">Multi-pass membrane protein</topology>
    </subcellularLocation>
</comment>
<protein>
    <recommendedName>
        <fullName evidence="7">UBA domain-containing protein</fullName>
    </recommendedName>
</protein>
<keyword evidence="3 6" id="KW-1133">Transmembrane helix</keyword>
<evidence type="ECO:0000256" key="1">
    <source>
        <dbReference type="ARBA" id="ARBA00004141"/>
    </source>
</evidence>
<feature type="transmembrane region" description="Helical" evidence="6">
    <location>
        <begin position="170"/>
        <end position="195"/>
    </location>
</feature>
<feature type="region of interest" description="Disordered" evidence="5">
    <location>
        <begin position="348"/>
        <end position="417"/>
    </location>
</feature>
<accession>A0A922J466</accession>
<dbReference type="EMBL" id="CM031833">
    <property type="protein sequence ID" value="KAG6693936.1"/>
    <property type="molecule type" value="Genomic_DNA"/>
</dbReference>
<evidence type="ECO:0000313" key="8">
    <source>
        <dbReference type="EMBL" id="KAG6693936.1"/>
    </source>
</evidence>
<evidence type="ECO:0000256" key="6">
    <source>
        <dbReference type="SAM" id="Phobius"/>
    </source>
</evidence>
<dbReference type="SMART" id="SM00165">
    <property type="entry name" value="UBA"/>
    <property type="match status" value="1"/>
</dbReference>
<feature type="compositionally biased region" description="Polar residues" evidence="5">
    <location>
        <begin position="370"/>
        <end position="384"/>
    </location>
</feature>
<proteinExistence type="predicted"/>
<reference evidence="8" key="1">
    <citation type="submission" date="2021-01" db="EMBL/GenBank/DDBJ databases">
        <authorList>
            <person name="Lovell J.T."/>
            <person name="Bentley N."/>
            <person name="Bhattarai G."/>
            <person name="Jenkins J.W."/>
            <person name="Sreedasyam A."/>
            <person name="Alarcon Y."/>
            <person name="Bock C."/>
            <person name="Boston L."/>
            <person name="Carlson J."/>
            <person name="Cervantes K."/>
            <person name="Clermont K."/>
            <person name="Krom N."/>
            <person name="Kubenka K."/>
            <person name="Mamidi S."/>
            <person name="Mattison C."/>
            <person name="Monteros M."/>
            <person name="Pisani C."/>
            <person name="Plott C."/>
            <person name="Rajasekar S."/>
            <person name="Rhein H.S."/>
            <person name="Rohla C."/>
            <person name="Song M."/>
            <person name="Hilaire R.S."/>
            <person name="Shu S."/>
            <person name="Wells L."/>
            <person name="Wang X."/>
            <person name="Webber J."/>
            <person name="Heerema R.J."/>
            <person name="Klein P."/>
            <person name="Conner P."/>
            <person name="Grauke L."/>
            <person name="Grimwood J."/>
            <person name="Schmutz J."/>
            <person name="Randall J.J."/>
        </authorList>
    </citation>
    <scope>NUCLEOTIDE SEQUENCE</scope>
    <source>
        <tissue evidence="8">Leaf</tissue>
    </source>
</reference>
<evidence type="ECO:0000256" key="5">
    <source>
        <dbReference type="SAM" id="MobiDB-lite"/>
    </source>
</evidence>
<organism evidence="8 9">
    <name type="scientific">Carya illinoinensis</name>
    <name type="common">Pecan</name>
    <dbReference type="NCBI Taxonomy" id="32201"/>
    <lineage>
        <taxon>Eukaryota</taxon>
        <taxon>Viridiplantae</taxon>
        <taxon>Streptophyta</taxon>
        <taxon>Embryophyta</taxon>
        <taxon>Tracheophyta</taxon>
        <taxon>Spermatophyta</taxon>
        <taxon>Magnoliopsida</taxon>
        <taxon>eudicotyledons</taxon>
        <taxon>Gunneridae</taxon>
        <taxon>Pentapetalae</taxon>
        <taxon>rosids</taxon>
        <taxon>fabids</taxon>
        <taxon>Fagales</taxon>
        <taxon>Juglandaceae</taxon>
        <taxon>Carya</taxon>
    </lineage>
</organism>
<feature type="transmembrane region" description="Helical" evidence="6">
    <location>
        <begin position="261"/>
        <end position="282"/>
    </location>
</feature>
<dbReference type="PROSITE" id="PS50030">
    <property type="entry name" value="UBA"/>
    <property type="match status" value="1"/>
</dbReference>
<dbReference type="InterPro" id="IPR015940">
    <property type="entry name" value="UBA"/>
</dbReference>
<dbReference type="InterPro" id="IPR022764">
    <property type="entry name" value="Peptidase_S54_rhomboid_dom"/>
</dbReference>
<evidence type="ECO:0000313" key="9">
    <source>
        <dbReference type="Proteomes" id="UP000811246"/>
    </source>
</evidence>
<sequence length="475" mass="51929">MSPIGHFHDPQIKQVGVLPTRSVIWKKPGFGFGLSRTWGLGAYAARLGSASNNFQTKSVPEKRNSPEMRPNIVTEAGLPTRVGQWWDGIPFLTSSVVVACGIIYLICLLVGYDSFFEICFSPSAVLSQFQVYRIYTSIFFHGSLLHVLFNMMALVPLGSELERITGSVRLLYMIILLATSNAIFHLLIALVVAHNPFYSKLFLMNECSIGFSGILFSMIVIETSLSGVQSRSVFGLFNVPAKLYPWILLIVFQLLMTNVSLLGHLCGILSGFAYTYGLFNFLMPGTSFYSAIEASSWLSSCIRRPKFILCTGGNSAGYIPTHSSQNTTSSGLFSGNIWRNWSSWMPRRESSAQSTQDNQRFPGRGRTLGAVQSQTVSADNSDSDLQARLLDNSSPNRSLDVAATGTGQRLSDGRRQAADNAAALVPARHQGSVASDEEIQKLVSMGFERTQVEVALAAADGDLNVAVEILMSQQV</sequence>
<evidence type="ECO:0000256" key="4">
    <source>
        <dbReference type="ARBA" id="ARBA00023136"/>
    </source>
</evidence>
<dbReference type="Proteomes" id="UP000811246">
    <property type="component" value="Chromosome 9"/>
</dbReference>
<dbReference type="PANTHER" id="PTHR11009">
    <property type="entry name" value="DER1-LIKE PROTEIN, DERLIN"/>
    <property type="match status" value="1"/>
</dbReference>
<keyword evidence="4 6" id="KW-0472">Membrane</keyword>
<dbReference type="FunFam" id="1.20.1540.10:FF:000008">
    <property type="entry name" value="RHOMBOID-like protein 13"/>
    <property type="match status" value="1"/>
</dbReference>
<keyword evidence="2 6" id="KW-0812">Transmembrane</keyword>